<keyword evidence="3" id="KW-1185">Reference proteome</keyword>
<organism evidence="2 3">
    <name type="scientific">Methylomagnum ishizawai</name>
    <dbReference type="NCBI Taxonomy" id="1760988"/>
    <lineage>
        <taxon>Bacteria</taxon>
        <taxon>Pseudomonadati</taxon>
        <taxon>Pseudomonadota</taxon>
        <taxon>Gammaproteobacteria</taxon>
        <taxon>Methylococcales</taxon>
        <taxon>Methylococcaceae</taxon>
        <taxon>Methylomagnum</taxon>
    </lineage>
</organism>
<name>A0A1Y6CYS3_9GAMM</name>
<dbReference type="Proteomes" id="UP000192923">
    <property type="component" value="Unassembled WGS sequence"/>
</dbReference>
<dbReference type="AlphaFoldDB" id="A0A1Y6CYS3"/>
<sequence length="784" mass="87068">MLTQDPKIISFETVQAKQKEAPKFPTQRIAAEIRNLQAKILTELLQYFFTVIDDELFKRSGSESVHQQTLYFETMRRVRVESATLQANFHERVARQLDEFFRKKPAPASDGGNATPALGDLGFSLVENEVLEEEIALTAMTEKGNNLFQTHLFSLNKRFASLIEREELDNQDNPLAPRALCHTFAEALKPLTLDVVVKLLIYKLFDQAVIGGLGKLYLELNNHLVNEGVLPNLTRNPKRPMMPGSPYAPRPAPGGGPARGLADEGVNDNPQAYLEVFQSMQALLNGWRGQMGMPGGDFGEGYPQGPALDTGEVVSVLSMMQAPALAAEGQSGTSAEELKAFLLQRQAQAGEARPLARSDEDIIDMVALIFDFILEDRNLPDPVKGLIARLQIPVVKVAMLEKSFFGRKNHPVRLLLNALAQGGIGLDSSENVIDTPVYKKIESVVNRILDEFDQNVGLFSDLLDEFMAFLEKDGQRSRIAEERTRQVTQSKEQVQLAKRKIAYEIASRLEGKSTPAAVRSFLYNTWKDVMVLSYLRRDKQPGDWEVALEVMDKLIWSVVPPEDAQARKAIIQTIPKLIKAIRAGLESISLDPQSVANAIKELEASHVTCLSNPMGATATEGDAAKAETAFPEEPQVEIRDPELAEAIIQIRSNLPDIENLTLQDLSRPTDDIGVEEYALSDFVVEDEYLFKARELQVGEWVEFDEEGGHKKLRGKLSWKSQVTSTYVFVNRKGTKVLEIPLGELARRMGAHQARVIEDAAAPLMDRAFGALMSKLRTSPAPKSA</sequence>
<evidence type="ECO:0000256" key="1">
    <source>
        <dbReference type="SAM" id="MobiDB-lite"/>
    </source>
</evidence>
<dbReference type="Pfam" id="PF07793">
    <property type="entry name" value="DUF1631"/>
    <property type="match status" value="1"/>
</dbReference>
<reference evidence="2 3" key="1">
    <citation type="submission" date="2016-12" db="EMBL/GenBank/DDBJ databases">
        <authorList>
            <person name="Song W.-J."/>
            <person name="Kurnit D.M."/>
        </authorList>
    </citation>
    <scope>NUCLEOTIDE SEQUENCE [LARGE SCALE GENOMIC DNA]</scope>
    <source>
        <strain evidence="2 3">175</strain>
    </source>
</reference>
<dbReference type="InterPro" id="IPR012434">
    <property type="entry name" value="DUF1631"/>
</dbReference>
<protein>
    <recommendedName>
        <fullName evidence="4">Thymidine phosphorylase</fullName>
    </recommendedName>
</protein>
<accession>A0A1Y6CYS3</accession>
<proteinExistence type="predicted"/>
<evidence type="ECO:0000313" key="2">
    <source>
        <dbReference type="EMBL" id="SMF95819.1"/>
    </source>
</evidence>
<evidence type="ECO:0000313" key="3">
    <source>
        <dbReference type="Proteomes" id="UP000192923"/>
    </source>
</evidence>
<dbReference type="STRING" id="1760988.SAMN02949497_3194"/>
<dbReference type="OrthoDB" id="6188167at2"/>
<feature type="region of interest" description="Disordered" evidence="1">
    <location>
        <begin position="235"/>
        <end position="259"/>
    </location>
</feature>
<evidence type="ECO:0008006" key="4">
    <source>
        <dbReference type="Google" id="ProtNLM"/>
    </source>
</evidence>
<dbReference type="RefSeq" id="WP_085214361.1">
    <property type="nucleotide sequence ID" value="NZ_FXAM01000001.1"/>
</dbReference>
<gene>
    <name evidence="2" type="ORF">SAMN02949497_3194</name>
</gene>
<dbReference type="EMBL" id="FXAM01000001">
    <property type="protein sequence ID" value="SMF95819.1"/>
    <property type="molecule type" value="Genomic_DNA"/>
</dbReference>